<protein>
    <submittedName>
        <fullName evidence="2">Uncharacterized protein</fullName>
    </submittedName>
</protein>
<comment type="caution">
    <text evidence="2">The sequence shown here is derived from an EMBL/GenBank/DDBJ whole genome shotgun (WGS) entry which is preliminary data.</text>
</comment>
<keyword evidence="1" id="KW-0472">Membrane</keyword>
<dbReference type="Proteomes" id="UP000529637">
    <property type="component" value="Unassembled WGS sequence"/>
</dbReference>
<dbReference type="RefSeq" id="WP_176066373.1">
    <property type="nucleotide sequence ID" value="NZ_JABWMJ010000002.1"/>
</dbReference>
<organism evidence="2 3">
    <name type="scientific">Piscinibacter koreensis</name>
    <dbReference type="NCBI Taxonomy" id="2742824"/>
    <lineage>
        <taxon>Bacteria</taxon>
        <taxon>Pseudomonadati</taxon>
        <taxon>Pseudomonadota</taxon>
        <taxon>Betaproteobacteria</taxon>
        <taxon>Burkholderiales</taxon>
        <taxon>Sphaerotilaceae</taxon>
        <taxon>Piscinibacter</taxon>
    </lineage>
</organism>
<feature type="transmembrane region" description="Helical" evidence="1">
    <location>
        <begin position="162"/>
        <end position="183"/>
    </location>
</feature>
<dbReference type="EMBL" id="JABWMJ010000002">
    <property type="protein sequence ID" value="NUZ04922.1"/>
    <property type="molecule type" value="Genomic_DNA"/>
</dbReference>
<proteinExistence type="predicted"/>
<keyword evidence="1" id="KW-1133">Transmembrane helix</keyword>
<evidence type="ECO:0000313" key="2">
    <source>
        <dbReference type="EMBL" id="NUZ04922.1"/>
    </source>
</evidence>
<name>A0A7Y6TVH3_9BURK</name>
<evidence type="ECO:0000313" key="3">
    <source>
        <dbReference type="Proteomes" id="UP000529637"/>
    </source>
</evidence>
<feature type="transmembrane region" description="Helical" evidence="1">
    <location>
        <begin position="43"/>
        <end position="62"/>
    </location>
</feature>
<dbReference type="AlphaFoldDB" id="A0A7Y6TVH3"/>
<keyword evidence="3" id="KW-1185">Reference proteome</keyword>
<evidence type="ECO:0000256" key="1">
    <source>
        <dbReference type="SAM" id="Phobius"/>
    </source>
</evidence>
<reference evidence="2 3" key="1">
    <citation type="submission" date="2020-06" db="EMBL/GenBank/DDBJ databases">
        <title>Schlegella sp. ID0723 isolated from air conditioner.</title>
        <authorList>
            <person name="Kim D.Y."/>
            <person name="Kim D.-U."/>
        </authorList>
    </citation>
    <scope>NUCLEOTIDE SEQUENCE [LARGE SCALE GENOMIC DNA]</scope>
    <source>
        <strain evidence="2 3">ID0723</strain>
    </source>
</reference>
<feature type="transmembrane region" description="Helical" evidence="1">
    <location>
        <begin position="203"/>
        <end position="223"/>
    </location>
</feature>
<gene>
    <name evidence="2" type="ORF">HQN59_04020</name>
</gene>
<keyword evidence="1" id="KW-0812">Transmembrane</keyword>
<feature type="transmembrane region" description="Helical" evidence="1">
    <location>
        <begin position="20"/>
        <end position="37"/>
    </location>
</feature>
<sequence>MSLIDLIKDPYERKARITPGLLVALPLLVPLLCVYGPRHPVLASLVALLGGCGAIYGLASVARGRGKQLEEALVREWGGMPTTIALRHADPFLDSVSKHRYHAAIAAKLGIAMPTAEEEAADPAKADDIYVGATKRLRELTRTNKSLLLKENIAYGFHRNMLAMKPIGVLVSAFGVLYGLVIARAVQVDPPYFAPANLLDPGLAAGLSLLVSISLLAAWLLYFDRAAVRRIGFAYAERLFELLPSLPSAVPRKPTAKASSNS</sequence>
<accession>A0A7Y6TVH3</accession>